<dbReference type="GO" id="GO:0032259">
    <property type="term" value="P:methylation"/>
    <property type="evidence" value="ECO:0007669"/>
    <property type="project" value="UniProtKB-KW"/>
</dbReference>
<dbReference type="InterPro" id="IPR006342">
    <property type="entry name" value="FkbM_mtfrase"/>
</dbReference>
<protein>
    <submittedName>
        <fullName evidence="2">Methyltransferase, FkbM family</fullName>
    </submittedName>
</protein>
<dbReference type="Proteomes" id="UP000215196">
    <property type="component" value="Chromosome 1"/>
</dbReference>
<dbReference type="KEGG" id="ctak:4412677_01827"/>
<dbReference type="RefSeq" id="WP_095072566.1">
    <property type="nucleotide sequence ID" value="NZ_LT906465.1"/>
</dbReference>
<keyword evidence="2" id="KW-0808">Transferase</keyword>
<proteinExistence type="predicted"/>
<name>A0A239XNZ1_9FLAO</name>
<sequence>MDIKKLAEQFKFYRRFGKSGWNIYRDEHQSDKPIIEFRNRELKHPLFLRRKTSDFDVFKQVIYNQEYKIHTGFDAEYIIDAGGNIGLASVHFKNRFPNAKIICVEPESGNFEMVQKNTKPYPDIIPVKAGVWNKTTYLKIIDSSVASWGFMVKETAADDPTALPAVSIGDLMRTYHFPRIDILKMDIEGSEKEVFEENYDEWLSKTRILLVETHDGMRKNAAKTLFRALDKYDYQLGTSGENLLIYLNN</sequence>
<evidence type="ECO:0000313" key="3">
    <source>
        <dbReference type="Proteomes" id="UP000215196"/>
    </source>
</evidence>
<reference evidence="2 3" key="1">
    <citation type="submission" date="2017-06" db="EMBL/GenBank/DDBJ databases">
        <authorList>
            <consortium name="Pathogen Informatics"/>
        </authorList>
    </citation>
    <scope>NUCLEOTIDE SEQUENCE [LARGE SCALE GENOMIC DNA]</scope>
    <source>
        <strain evidence="2 3">NCTC13490</strain>
    </source>
</reference>
<dbReference type="NCBIfam" id="TIGR01444">
    <property type="entry name" value="fkbM_fam"/>
    <property type="match status" value="1"/>
</dbReference>
<dbReference type="GO" id="GO:0008168">
    <property type="term" value="F:methyltransferase activity"/>
    <property type="evidence" value="ECO:0007669"/>
    <property type="project" value="UniProtKB-KW"/>
</dbReference>
<gene>
    <name evidence="2" type="ORF">SAMEA4412677_01827</name>
</gene>
<accession>A0A239XNZ1</accession>
<dbReference type="AlphaFoldDB" id="A0A239XNZ1"/>
<dbReference type="PANTHER" id="PTHR34203:SF13">
    <property type="entry name" value="EXPRESSED PROTEIN"/>
    <property type="match status" value="1"/>
</dbReference>
<dbReference type="PANTHER" id="PTHR34203">
    <property type="entry name" value="METHYLTRANSFERASE, FKBM FAMILY PROTEIN"/>
    <property type="match status" value="1"/>
</dbReference>
<dbReference type="InterPro" id="IPR029063">
    <property type="entry name" value="SAM-dependent_MTases_sf"/>
</dbReference>
<dbReference type="EMBL" id="LT906465">
    <property type="protein sequence ID" value="SNV47926.1"/>
    <property type="molecule type" value="Genomic_DNA"/>
</dbReference>
<feature type="domain" description="Methyltransferase FkbM" evidence="1">
    <location>
        <begin position="80"/>
        <end position="235"/>
    </location>
</feature>
<dbReference type="SUPFAM" id="SSF53335">
    <property type="entry name" value="S-adenosyl-L-methionine-dependent methyltransferases"/>
    <property type="match status" value="1"/>
</dbReference>
<dbReference type="Gene3D" id="3.40.50.150">
    <property type="entry name" value="Vaccinia Virus protein VP39"/>
    <property type="match status" value="1"/>
</dbReference>
<evidence type="ECO:0000259" key="1">
    <source>
        <dbReference type="Pfam" id="PF05050"/>
    </source>
</evidence>
<organism evidence="2 3">
    <name type="scientific">Chryseobacterium taklimakanense</name>
    <dbReference type="NCBI Taxonomy" id="536441"/>
    <lineage>
        <taxon>Bacteria</taxon>
        <taxon>Pseudomonadati</taxon>
        <taxon>Bacteroidota</taxon>
        <taxon>Flavobacteriia</taxon>
        <taxon>Flavobacteriales</taxon>
        <taxon>Weeksellaceae</taxon>
        <taxon>Chryseobacterium group</taxon>
        <taxon>Chryseobacterium</taxon>
    </lineage>
</organism>
<dbReference type="Pfam" id="PF05050">
    <property type="entry name" value="Methyltransf_21"/>
    <property type="match status" value="1"/>
</dbReference>
<keyword evidence="2" id="KW-0489">Methyltransferase</keyword>
<keyword evidence="3" id="KW-1185">Reference proteome</keyword>
<evidence type="ECO:0000313" key="2">
    <source>
        <dbReference type="EMBL" id="SNV47926.1"/>
    </source>
</evidence>
<dbReference type="InterPro" id="IPR052514">
    <property type="entry name" value="SAM-dependent_MTase"/>
</dbReference>